<evidence type="ECO:0000313" key="14">
    <source>
        <dbReference type="EMBL" id="KIQ95448.1"/>
    </source>
</evidence>
<evidence type="ECO:0000256" key="11">
    <source>
        <dbReference type="NCBIfam" id="TIGR00665"/>
    </source>
</evidence>
<dbReference type="Gene3D" id="1.10.860.10">
    <property type="entry name" value="DNAb Helicase, Chain A"/>
    <property type="match status" value="1"/>
</dbReference>
<dbReference type="InterPro" id="IPR007693">
    <property type="entry name" value="DNA_helicase_DnaB-like_N"/>
</dbReference>
<comment type="catalytic activity">
    <reaction evidence="10 12">
        <text>ATP + H2O = ADP + phosphate + H(+)</text>
        <dbReference type="Rhea" id="RHEA:13065"/>
        <dbReference type="ChEBI" id="CHEBI:15377"/>
        <dbReference type="ChEBI" id="CHEBI:15378"/>
        <dbReference type="ChEBI" id="CHEBI:30616"/>
        <dbReference type="ChEBI" id="CHEBI:43474"/>
        <dbReference type="ChEBI" id="CHEBI:456216"/>
        <dbReference type="EC" id="5.6.2.3"/>
    </reaction>
</comment>
<dbReference type="GO" id="GO:0005829">
    <property type="term" value="C:cytosol"/>
    <property type="evidence" value="ECO:0007669"/>
    <property type="project" value="TreeGrafter"/>
</dbReference>
<evidence type="ECO:0000256" key="6">
    <source>
        <dbReference type="ARBA" id="ARBA00022806"/>
    </source>
</evidence>
<evidence type="ECO:0000256" key="1">
    <source>
        <dbReference type="ARBA" id="ARBA00008428"/>
    </source>
</evidence>
<dbReference type="EC" id="5.6.2.3" evidence="11 12"/>
<dbReference type="GO" id="GO:0043139">
    <property type="term" value="F:5'-3' DNA helicase activity"/>
    <property type="evidence" value="ECO:0007669"/>
    <property type="project" value="UniProtKB-EC"/>
</dbReference>
<dbReference type="Proteomes" id="UP000032102">
    <property type="component" value="Unassembled WGS sequence"/>
</dbReference>
<dbReference type="InterPro" id="IPR007694">
    <property type="entry name" value="DNA_helicase_DnaB-like_C"/>
</dbReference>
<feature type="domain" description="SF4 helicase" evidence="13">
    <location>
        <begin position="181"/>
        <end position="447"/>
    </location>
</feature>
<evidence type="ECO:0000256" key="10">
    <source>
        <dbReference type="ARBA" id="ARBA00048954"/>
    </source>
</evidence>
<evidence type="ECO:0000256" key="2">
    <source>
        <dbReference type="ARBA" id="ARBA00022515"/>
    </source>
</evidence>
<dbReference type="SUPFAM" id="SSF52540">
    <property type="entry name" value="P-loop containing nucleoside triphosphate hydrolases"/>
    <property type="match status" value="1"/>
</dbReference>
<keyword evidence="8 12" id="KW-0238">DNA-binding</keyword>
<evidence type="ECO:0000256" key="3">
    <source>
        <dbReference type="ARBA" id="ARBA00022705"/>
    </source>
</evidence>
<dbReference type="PANTHER" id="PTHR30153:SF2">
    <property type="entry name" value="REPLICATIVE DNA HELICASE"/>
    <property type="match status" value="1"/>
</dbReference>
<dbReference type="InterPro" id="IPR016136">
    <property type="entry name" value="DNA_helicase_N/primase_C"/>
</dbReference>
<dbReference type="InterPro" id="IPR027417">
    <property type="entry name" value="P-loop_NTPase"/>
</dbReference>
<dbReference type="PROSITE" id="PS51199">
    <property type="entry name" value="SF4_HELICASE"/>
    <property type="match status" value="1"/>
</dbReference>
<comment type="similarity">
    <text evidence="1 12">Belongs to the helicase family. DnaB subfamily.</text>
</comment>
<dbReference type="Pfam" id="PF03796">
    <property type="entry name" value="DnaB_C"/>
    <property type="match status" value="1"/>
</dbReference>
<evidence type="ECO:0000256" key="7">
    <source>
        <dbReference type="ARBA" id="ARBA00022840"/>
    </source>
</evidence>
<keyword evidence="3 12" id="KW-0235">DNA replication</keyword>
<dbReference type="GO" id="GO:0003677">
    <property type="term" value="F:DNA binding"/>
    <property type="evidence" value="ECO:0007669"/>
    <property type="project" value="UniProtKB-UniRule"/>
</dbReference>
<keyword evidence="5 12" id="KW-0378">Hydrolase</keyword>
<comment type="function">
    <text evidence="12">The main replicative DNA helicase, it participates in initiation and elongation during chromosome replication. Travels ahead of the DNA replisome, separating dsDNA into templates for DNA synthesis. A processive ATP-dependent 5'-3' DNA helicase it has DNA-dependent ATPase activity.</text>
</comment>
<reference evidence="14 15" key="1">
    <citation type="submission" date="2015-01" db="EMBL/GenBank/DDBJ databases">
        <title>Draft genome of Anoxybacillus thermarum strain AF/04.</title>
        <authorList>
            <person name="Poli A."/>
            <person name="Nicolaus B."/>
            <person name="Chan K.-G."/>
            <person name="Kahar U.M."/>
            <person name="Yaakob A.S."/>
            <person name="Chan C.S."/>
            <person name="Goh K.M."/>
        </authorList>
    </citation>
    <scope>NUCLEOTIDE SEQUENCE [LARGE SCALE GENOMIC DNA]</scope>
    <source>
        <strain evidence="14 15">AF/04</strain>
    </source>
</reference>
<dbReference type="EMBL" id="JXTH01000005">
    <property type="protein sequence ID" value="KIQ95448.1"/>
    <property type="molecule type" value="Genomic_DNA"/>
</dbReference>
<evidence type="ECO:0000313" key="15">
    <source>
        <dbReference type="Proteomes" id="UP000032102"/>
    </source>
</evidence>
<dbReference type="GO" id="GO:1990077">
    <property type="term" value="C:primosome complex"/>
    <property type="evidence" value="ECO:0007669"/>
    <property type="project" value="UniProtKB-UniRule"/>
</dbReference>
<keyword evidence="7 12" id="KW-0067">ATP-binding</keyword>
<dbReference type="NCBIfam" id="TIGR00665">
    <property type="entry name" value="DnaB"/>
    <property type="match status" value="1"/>
</dbReference>
<dbReference type="Pfam" id="PF00772">
    <property type="entry name" value="DnaB"/>
    <property type="match status" value="1"/>
</dbReference>
<dbReference type="AlphaFoldDB" id="A0A0D0QBN4"/>
<dbReference type="PANTHER" id="PTHR30153">
    <property type="entry name" value="REPLICATIVE DNA HELICASE DNAB"/>
    <property type="match status" value="1"/>
</dbReference>
<dbReference type="InterPro" id="IPR036185">
    <property type="entry name" value="DNA_heli_DnaB-like_N_sf"/>
</dbReference>
<keyword evidence="6 12" id="KW-0347">Helicase</keyword>
<dbReference type="PATRIC" id="fig|404937.3.peg.435"/>
<gene>
    <name evidence="14" type="ORF">LH47_00410</name>
</gene>
<evidence type="ECO:0000256" key="9">
    <source>
        <dbReference type="ARBA" id="ARBA00023235"/>
    </source>
</evidence>
<name>A0A0D0QBN4_9BACL</name>
<keyword evidence="15" id="KW-1185">Reference proteome</keyword>
<evidence type="ECO:0000259" key="13">
    <source>
        <dbReference type="PROSITE" id="PS51199"/>
    </source>
</evidence>
<dbReference type="CDD" id="cd00984">
    <property type="entry name" value="DnaB_C"/>
    <property type="match status" value="1"/>
</dbReference>
<organism evidence="14 15">
    <name type="scientific">Anoxybacillus thermarum</name>
    <dbReference type="NCBI Taxonomy" id="404937"/>
    <lineage>
        <taxon>Bacteria</taxon>
        <taxon>Bacillati</taxon>
        <taxon>Bacillota</taxon>
        <taxon>Bacilli</taxon>
        <taxon>Bacillales</taxon>
        <taxon>Anoxybacillaceae</taxon>
        <taxon>Anoxybacillus</taxon>
    </lineage>
</organism>
<evidence type="ECO:0000256" key="12">
    <source>
        <dbReference type="RuleBase" id="RU362085"/>
    </source>
</evidence>
<evidence type="ECO:0000256" key="8">
    <source>
        <dbReference type="ARBA" id="ARBA00023125"/>
    </source>
</evidence>
<evidence type="ECO:0000256" key="4">
    <source>
        <dbReference type="ARBA" id="ARBA00022741"/>
    </source>
</evidence>
<proteinExistence type="inferred from homology"/>
<protein>
    <recommendedName>
        <fullName evidence="11 12">Replicative DNA helicase</fullName>
        <ecNumber evidence="11 12">5.6.2.3</ecNumber>
    </recommendedName>
</protein>
<evidence type="ECO:0000256" key="5">
    <source>
        <dbReference type="ARBA" id="ARBA00022801"/>
    </source>
</evidence>
<comment type="caution">
    <text evidence="14">The sequence shown here is derived from an EMBL/GenBank/DDBJ whole genome shotgun (WGS) entry which is preliminary data.</text>
</comment>
<dbReference type="GO" id="GO:0016887">
    <property type="term" value="F:ATP hydrolysis activity"/>
    <property type="evidence" value="ECO:0007669"/>
    <property type="project" value="RHEA"/>
</dbReference>
<dbReference type="GO" id="GO:0005524">
    <property type="term" value="F:ATP binding"/>
    <property type="evidence" value="ECO:0007669"/>
    <property type="project" value="UniProtKB-UniRule"/>
</dbReference>
<keyword evidence="4 12" id="KW-0547">Nucleotide-binding</keyword>
<dbReference type="InterPro" id="IPR007692">
    <property type="entry name" value="DNA_helicase_DnaB"/>
</dbReference>
<accession>A0A0D0QBN4</accession>
<dbReference type="SUPFAM" id="SSF48024">
    <property type="entry name" value="N-terminal domain of DnaB helicase"/>
    <property type="match status" value="1"/>
</dbReference>
<dbReference type="NCBIfam" id="NF004384">
    <property type="entry name" value="PRK05748.1"/>
    <property type="match status" value="1"/>
</dbReference>
<dbReference type="GO" id="GO:0042802">
    <property type="term" value="F:identical protein binding"/>
    <property type="evidence" value="ECO:0007669"/>
    <property type="project" value="UniProtKB-ARBA"/>
</dbReference>
<dbReference type="GO" id="GO:0006269">
    <property type="term" value="P:DNA replication, synthesis of primer"/>
    <property type="evidence" value="ECO:0007669"/>
    <property type="project" value="UniProtKB-UniRule"/>
</dbReference>
<dbReference type="FunFam" id="3.40.50.300:FF:000076">
    <property type="entry name" value="Replicative DNA helicase"/>
    <property type="match status" value="1"/>
</dbReference>
<keyword evidence="9" id="KW-0413">Isomerase</keyword>
<keyword evidence="2 12" id="KW-0639">Primosome</keyword>
<dbReference type="FunFam" id="1.10.860.10:FF:000001">
    <property type="entry name" value="Replicative DNA helicase"/>
    <property type="match status" value="1"/>
</dbReference>
<sequence length="456" mass="50992">MYMNDVFADRLPPQNIEAEQAVLGAILLEPSALTTASEILIPEDFYRAAHQKIFRTMLQLSDRGEPVDLVTVTSELADANALEEIGGVSYLTELANAVPTAANVQYYAKIVEEKSILRRLIRTATSIAQDGYTREDEVEDVLNEAERKILEVSQRKNTSGFQSIKDVLVQAYDNIEMLHNRKGEITGIPTGFIELDRMTAGFQRSDFIIVAARPSVGKTAFALNIAQNVATRTSENVAIFSLEMGAQQLVMRMLCAEGNINAQNLRTGKLTPEDWGKLTMAMGSLSNAGIFIDDTPNIRVSEIRAKCRRLKQEHGLGMVLIDYLQLIQGSGRNRENRQQEVSEISRSLKALARELDVPVIALSQLSRSVEQRQDKRPMMSDLRESGSIEQDADIVAFLYRDDYYDKESENKNIIEIIIAKQRNGPVGTVQLAFVKEYNKFVNLERRFDDANVPPGA</sequence>
<dbReference type="Gene3D" id="3.40.50.300">
    <property type="entry name" value="P-loop containing nucleotide triphosphate hydrolases"/>
    <property type="match status" value="1"/>
</dbReference>